<dbReference type="InterPro" id="IPR029787">
    <property type="entry name" value="Nucleotide_cyclase"/>
</dbReference>
<feature type="domain" description="Guanylate cyclase" evidence="1">
    <location>
        <begin position="51"/>
        <end position="184"/>
    </location>
</feature>
<dbReference type="KEGG" id="aft:BBF96_12095"/>
<dbReference type="CDD" id="cd07302">
    <property type="entry name" value="CHD"/>
    <property type="match status" value="1"/>
</dbReference>
<dbReference type="AlphaFoldDB" id="A0A3Q9HRK3"/>
<dbReference type="OrthoDB" id="8776790at2"/>
<dbReference type="Pfam" id="PF00211">
    <property type="entry name" value="Guanylate_cyc"/>
    <property type="match status" value="1"/>
</dbReference>
<keyword evidence="3" id="KW-1185">Reference proteome</keyword>
<accession>A0A3Q9HRK3</accession>
<dbReference type="Proteomes" id="UP000267250">
    <property type="component" value="Chromosome"/>
</dbReference>
<dbReference type="Gene3D" id="3.30.70.1230">
    <property type="entry name" value="Nucleotide cyclase"/>
    <property type="match status" value="1"/>
</dbReference>
<dbReference type="PROSITE" id="PS50125">
    <property type="entry name" value="GUANYLATE_CYCLASE_2"/>
    <property type="match status" value="1"/>
</dbReference>
<dbReference type="SUPFAM" id="SSF55073">
    <property type="entry name" value="Nucleotide cyclase"/>
    <property type="match status" value="1"/>
</dbReference>
<gene>
    <name evidence="2" type="ORF">BBF96_12095</name>
</gene>
<dbReference type="GO" id="GO:0035556">
    <property type="term" value="P:intracellular signal transduction"/>
    <property type="evidence" value="ECO:0007669"/>
    <property type="project" value="InterPro"/>
</dbReference>
<dbReference type="RefSeq" id="WP_127017418.1">
    <property type="nucleotide sequence ID" value="NZ_CP016379.1"/>
</dbReference>
<reference evidence="2 3" key="1">
    <citation type="submission" date="2016-07" db="EMBL/GenBank/DDBJ databases">
        <title>Genome and transcriptome analysis of iron-reducing fermentative bacteria Anoxybacter fermentans.</title>
        <authorList>
            <person name="Zeng X."/>
            <person name="Shao Z."/>
        </authorList>
    </citation>
    <scope>NUCLEOTIDE SEQUENCE [LARGE SCALE GENOMIC DNA]</scope>
    <source>
        <strain evidence="2 3">DY22613</strain>
    </source>
</reference>
<sequence length="240" mass="27622">MQTNHKSYDINKSAERIDEILAESNNSFEELDYIPDRSKLTYTNGFYVKVGAIFVDIRQSSELTGEHRRPKLAKLYRSYISETVAILNSYYDCKEINIVGDCVSGIFEAQYKYQIENMYFAAAEINSLIKILNYKYRKSDIVEIKVGIGLAYGRALMIKAGYSGSGINEVVWMGDVVNRASNLCNLANKDSTAPILIDENVYINLPEKDQDFFTYNYFGKYYEGNVINIKMQEWYEENCT</sequence>
<proteinExistence type="predicted"/>
<protein>
    <submittedName>
        <fullName evidence="2">Family 3 adenylate cyclase</fullName>
    </submittedName>
</protein>
<evidence type="ECO:0000259" key="1">
    <source>
        <dbReference type="PROSITE" id="PS50125"/>
    </source>
</evidence>
<evidence type="ECO:0000313" key="2">
    <source>
        <dbReference type="EMBL" id="AZR74072.1"/>
    </source>
</evidence>
<evidence type="ECO:0000313" key="3">
    <source>
        <dbReference type="Proteomes" id="UP000267250"/>
    </source>
</evidence>
<dbReference type="InterPro" id="IPR001054">
    <property type="entry name" value="A/G_cyclase"/>
</dbReference>
<dbReference type="EMBL" id="CP016379">
    <property type="protein sequence ID" value="AZR74072.1"/>
    <property type="molecule type" value="Genomic_DNA"/>
</dbReference>
<dbReference type="GO" id="GO:0004016">
    <property type="term" value="F:adenylate cyclase activity"/>
    <property type="evidence" value="ECO:0007669"/>
    <property type="project" value="UniProtKB-ARBA"/>
</dbReference>
<name>A0A3Q9HRK3_9FIRM</name>
<dbReference type="GO" id="GO:0009190">
    <property type="term" value="P:cyclic nucleotide biosynthetic process"/>
    <property type="evidence" value="ECO:0007669"/>
    <property type="project" value="InterPro"/>
</dbReference>
<organism evidence="2 3">
    <name type="scientific">Anoxybacter fermentans</name>
    <dbReference type="NCBI Taxonomy" id="1323375"/>
    <lineage>
        <taxon>Bacteria</taxon>
        <taxon>Bacillati</taxon>
        <taxon>Bacillota</taxon>
        <taxon>Clostridia</taxon>
        <taxon>Halanaerobiales</taxon>
        <taxon>Anoxybacter</taxon>
    </lineage>
</organism>